<reference evidence="5 6" key="1">
    <citation type="submission" date="2015-11" db="EMBL/GenBank/DDBJ databases">
        <title>Genome Sequence of Bacillus simplex strain VanAntwerpen2.</title>
        <authorList>
            <person name="Couger M.B."/>
        </authorList>
    </citation>
    <scope>NUCLEOTIDE SEQUENCE [LARGE SCALE GENOMIC DNA]</scope>
    <source>
        <strain evidence="5 6">VanAntwerpen02</strain>
    </source>
</reference>
<evidence type="ECO:0000256" key="2">
    <source>
        <dbReference type="ARBA" id="ARBA00022801"/>
    </source>
</evidence>
<dbReference type="SUPFAM" id="SSF51445">
    <property type="entry name" value="(Trans)glycosidases"/>
    <property type="match status" value="1"/>
</dbReference>
<dbReference type="PANTHER" id="PTHR10353:SF139">
    <property type="entry name" value="6-PHOSPHO-BETA-GLUCOSIDASE GMUD"/>
    <property type="match status" value="1"/>
</dbReference>
<proteinExistence type="inferred from homology"/>
<dbReference type="Pfam" id="PF00232">
    <property type="entry name" value="Glyco_hydro_1"/>
    <property type="match status" value="1"/>
</dbReference>
<keyword evidence="6" id="KW-1185">Reference proteome</keyword>
<keyword evidence="2" id="KW-0378">Hydrolase</keyword>
<organism evidence="5 6">
    <name type="scientific">Peribacillus simplex</name>
    <dbReference type="NCBI Taxonomy" id="1478"/>
    <lineage>
        <taxon>Bacteria</taxon>
        <taxon>Bacillati</taxon>
        <taxon>Bacillota</taxon>
        <taxon>Bacilli</taxon>
        <taxon>Bacillales</taxon>
        <taxon>Bacillaceae</taxon>
        <taxon>Peribacillus</taxon>
    </lineage>
</organism>
<dbReference type="InterPro" id="IPR017853">
    <property type="entry name" value="GH"/>
</dbReference>
<dbReference type="GO" id="GO:0005829">
    <property type="term" value="C:cytosol"/>
    <property type="evidence" value="ECO:0007669"/>
    <property type="project" value="TreeGrafter"/>
</dbReference>
<evidence type="ECO:0000256" key="1">
    <source>
        <dbReference type="ARBA" id="ARBA00010838"/>
    </source>
</evidence>
<dbReference type="InterPro" id="IPR001360">
    <property type="entry name" value="Glyco_hydro_1"/>
</dbReference>
<evidence type="ECO:0000256" key="4">
    <source>
        <dbReference type="RuleBase" id="RU003690"/>
    </source>
</evidence>
<protein>
    <submittedName>
        <fullName evidence="5">6-phospho-beta-glucosidase</fullName>
    </submittedName>
</protein>
<dbReference type="EMBL" id="LNNH01000018">
    <property type="protein sequence ID" value="KWW20335.1"/>
    <property type="molecule type" value="Genomic_DNA"/>
</dbReference>
<dbReference type="GO" id="GO:0008422">
    <property type="term" value="F:beta-glucosidase activity"/>
    <property type="evidence" value="ECO:0007669"/>
    <property type="project" value="TreeGrafter"/>
</dbReference>
<dbReference type="AlphaFoldDB" id="A0A109MYT3"/>
<evidence type="ECO:0000256" key="3">
    <source>
        <dbReference type="ARBA" id="ARBA00023295"/>
    </source>
</evidence>
<dbReference type="Proteomes" id="UP000064189">
    <property type="component" value="Unassembled WGS sequence"/>
</dbReference>
<name>A0A109MYT3_9BACI</name>
<dbReference type="PRINTS" id="PR00131">
    <property type="entry name" value="GLHYDRLASE1"/>
</dbReference>
<evidence type="ECO:0000313" key="5">
    <source>
        <dbReference type="EMBL" id="KWW20335.1"/>
    </source>
</evidence>
<dbReference type="GO" id="GO:0016052">
    <property type="term" value="P:carbohydrate catabolic process"/>
    <property type="evidence" value="ECO:0007669"/>
    <property type="project" value="TreeGrafter"/>
</dbReference>
<accession>A0A109MYT3</accession>
<dbReference type="RefSeq" id="WP_061142164.1">
    <property type="nucleotide sequence ID" value="NZ_LNNH01000018.1"/>
</dbReference>
<keyword evidence="3" id="KW-0326">Glycosidase</keyword>
<gene>
    <name evidence="5" type="ORF">AS888_19465</name>
</gene>
<sequence>MSIEVEKNIYQFPKDFWWGSASSATQMEGFSGADGKGKNIWDHWYETEPNRFHQGIGPDKTSLFYTNFIDDIPLMKETGHNSFRFSISWSRLFPKGRGEMNPKAIDFYNSVIDTLLENGIEPFVNLYHFDMPMAMQEEGGWESRSVVDAYVEYASACFENFGDRVMKWFTHNEPIVPVECGYLYGHHYPAFCDFGKAVQVGFHSVLASAKAINAYHEKELGGKIGIILNVTPSYPRSNHPADVDAAEKSDLLFNRSFLDPSVKGTFPEKLIEMLRVENFLPEYLTEDLDIIRDNTVDLLGINYYQPRRVKAKENIPNPNAPFLPERYFDHYDMPGKKVNLYRGWEIYEKGVYDILKNIQENYGNIECFISESGMGVEAEERFKDESGMIQDDYRITFYEDHLKWIHQALNEGVNVKGFHVWTFMDNWSWLNSYKNRYGLVEVDLTKNFRRTIKKSGIWYKRLSENNGF</sequence>
<dbReference type="FunFam" id="3.20.20.80:FF:000004">
    <property type="entry name" value="Beta-glucosidase 6-phospho-beta-glucosidase"/>
    <property type="match status" value="1"/>
</dbReference>
<comment type="similarity">
    <text evidence="1 4">Belongs to the glycosyl hydrolase 1 family.</text>
</comment>
<comment type="caution">
    <text evidence="5">The sequence shown here is derived from an EMBL/GenBank/DDBJ whole genome shotgun (WGS) entry which is preliminary data.</text>
</comment>
<dbReference type="Gene3D" id="3.20.20.80">
    <property type="entry name" value="Glycosidases"/>
    <property type="match status" value="1"/>
</dbReference>
<dbReference type="PANTHER" id="PTHR10353">
    <property type="entry name" value="GLYCOSYL HYDROLASE"/>
    <property type="match status" value="1"/>
</dbReference>
<evidence type="ECO:0000313" key="6">
    <source>
        <dbReference type="Proteomes" id="UP000064189"/>
    </source>
</evidence>